<proteinExistence type="predicted"/>
<feature type="transmembrane region" description="Helical" evidence="1">
    <location>
        <begin position="6"/>
        <end position="23"/>
    </location>
</feature>
<dbReference type="AlphaFoldDB" id="A0A921IN26"/>
<evidence type="ECO:0000313" key="3">
    <source>
        <dbReference type="Proteomes" id="UP000746751"/>
    </source>
</evidence>
<organism evidence="2 3">
    <name type="scientific">Collinsella ihumii</name>
    <dbReference type="NCBI Taxonomy" id="1720204"/>
    <lineage>
        <taxon>Bacteria</taxon>
        <taxon>Bacillati</taxon>
        <taxon>Actinomycetota</taxon>
        <taxon>Coriobacteriia</taxon>
        <taxon>Coriobacteriales</taxon>
        <taxon>Coriobacteriaceae</taxon>
        <taxon>Collinsella</taxon>
    </lineage>
</organism>
<gene>
    <name evidence="2" type="ORF">K8U80_00930</name>
</gene>
<keyword evidence="1" id="KW-0812">Transmembrane</keyword>
<sequence length="109" mass="12152">MDAFYQVISILTFGFVIALFVWMPTKRDLRRIVAHDGDRDRGLRGQLERRRGRPVTLMLDELNAAVGTAGLSGTLQDVDDEWALVERAGKQGGSQLVAVRLEGIRAIEE</sequence>
<dbReference type="EMBL" id="DYVF01000007">
    <property type="protein sequence ID" value="HJG29941.1"/>
    <property type="molecule type" value="Genomic_DNA"/>
</dbReference>
<accession>A0A921IN26</accession>
<keyword evidence="1" id="KW-0472">Membrane</keyword>
<evidence type="ECO:0000313" key="2">
    <source>
        <dbReference type="EMBL" id="HJG29941.1"/>
    </source>
</evidence>
<keyword evidence="1" id="KW-1133">Transmembrane helix</keyword>
<protein>
    <submittedName>
        <fullName evidence="2">Uncharacterized protein</fullName>
    </submittedName>
</protein>
<evidence type="ECO:0000256" key="1">
    <source>
        <dbReference type="SAM" id="Phobius"/>
    </source>
</evidence>
<reference evidence="2" key="1">
    <citation type="journal article" date="2021" name="PeerJ">
        <title>Extensive microbial diversity within the chicken gut microbiome revealed by metagenomics and culture.</title>
        <authorList>
            <person name="Gilroy R."/>
            <person name="Ravi A."/>
            <person name="Getino M."/>
            <person name="Pursley I."/>
            <person name="Horton D.L."/>
            <person name="Alikhan N.F."/>
            <person name="Baker D."/>
            <person name="Gharbi K."/>
            <person name="Hall N."/>
            <person name="Watson M."/>
            <person name="Adriaenssens E.M."/>
            <person name="Foster-Nyarko E."/>
            <person name="Jarju S."/>
            <person name="Secka A."/>
            <person name="Antonio M."/>
            <person name="Oren A."/>
            <person name="Chaudhuri R.R."/>
            <person name="La Ragione R."/>
            <person name="Hildebrand F."/>
            <person name="Pallen M.J."/>
        </authorList>
    </citation>
    <scope>NUCLEOTIDE SEQUENCE</scope>
    <source>
        <strain evidence="2">ChiGjej2B2-7701</strain>
    </source>
</reference>
<comment type="caution">
    <text evidence="2">The sequence shown here is derived from an EMBL/GenBank/DDBJ whole genome shotgun (WGS) entry which is preliminary data.</text>
</comment>
<name>A0A921IN26_9ACTN</name>
<dbReference type="Proteomes" id="UP000746751">
    <property type="component" value="Unassembled WGS sequence"/>
</dbReference>
<reference evidence="2" key="2">
    <citation type="submission" date="2021-09" db="EMBL/GenBank/DDBJ databases">
        <authorList>
            <person name="Gilroy R."/>
        </authorList>
    </citation>
    <scope>NUCLEOTIDE SEQUENCE</scope>
    <source>
        <strain evidence="2">ChiGjej2B2-7701</strain>
    </source>
</reference>